<comment type="caution">
    <text evidence="1">The sequence shown here is derived from an EMBL/GenBank/DDBJ whole genome shotgun (WGS) entry which is preliminary data.</text>
</comment>
<dbReference type="STRING" id="195105.CN97_03665"/>
<dbReference type="OrthoDB" id="8279740at2"/>
<sequence>MTSQAEVAEIAARHRLAIFGGFRPLPEDGLPDGIGTLLLLGPAEPGFWPHVTAEPEFNDSRPDPLDRWSRRVIGRMACDLRAKAYFPFGGPPWKPFTRWALRSGRAFVSPVTLLVHDTAGLMVSYRGALALREAVDLSPPSPRPCDACGRPCLTACPARALTGEGYDLDRCHAYLDTTEGTDNLSRGCAVRRACPLSQGYGRLEEQSAYHMTQFHPSAFLRAGYDPQS</sequence>
<keyword evidence="2" id="KW-1185">Reference proteome</keyword>
<dbReference type="EMBL" id="JGYG01000018">
    <property type="protein sequence ID" value="KFI26236.1"/>
    <property type="molecule type" value="Genomic_DNA"/>
</dbReference>
<dbReference type="eggNOG" id="COG1600">
    <property type="taxonomic scope" value="Bacteria"/>
</dbReference>
<accession>A0A086XW36</accession>
<protein>
    <submittedName>
        <fullName evidence="1">Uncharacterized protein</fullName>
    </submittedName>
</protein>
<evidence type="ECO:0000313" key="1">
    <source>
        <dbReference type="EMBL" id="KFI26236.1"/>
    </source>
</evidence>
<dbReference type="Proteomes" id="UP000028826">
    <property type="component" value="Unassembled WGS sequence"/>
</dbReference>
<reference evidence="1 2" key="1">
    <citation type="submission" date="2014-03" db="EMBL/GenBank/DDBJ databases">
        <title>Genome of Haematobacter massiliensis CCUG 47968.</title>
        <authorList>
            <person name="Wang D."/>
            <person name="Wang G."/>
        </authorList>
    </citation>
    <scope>NUCLEOTIDE SEQUENCE [LARGE SCALE GENOMIC DNA]</scope>
    <source>
        <strain evidence="1 2">CCUG 47968</strain>
    </source>
</reference>
<proteinExistence type="predicted"/>
<gene>
    <name evidence="1" type="ORF">CN97_03665</name>
</gene>
<dbReference type="InterPro" id="IPR017896">
    <property type="entry name" value="4Fe4S_Fe-S-bd"/>
</dbReference>
<evidence type="ECO:0000313" key="2">
    <source>
        <dbReference type="Proteomes" id="UP000028826"/>
    </source>
</evidence>
<name>A0A086XW36_9RHOB</name>
<organism evidence="1 2">
    <name type="scientific">Haematobacter massiliensis</name>
    <dbReference type="NCBI Taxonomy" id="195105"/>
    <lineage>
        <taxon>Bacteria</taxon>
        <taxon>Pseudomonadati</taxon>
        <taxon>Pseudomonadota</taxon>
        <taxon>Alphaproteobacteria</taxon>
        <taxon>Rhodobacterales</taxon>
        <taxon>Paracoccaceae</taxon>
        <taxon>Haematobacter</taxon>
    </lineage>
</organism>
<dbReference type="RefSeq" id="WP_088217414.1">
    <property type="nucleotide sequence ID" value="NZ_CAMIFG010000011.1"/>
</dbReference>
<dbReference type="PROSITE" id="PS51379">
    <property type="entry name" value="4FE4S_FER_2"/>
    <property type="match status" value="1"/>
</dbReference>
<dbReference type="AlphaFoldDB" id="A0A086XW36"/>